<dbReference type="GO" id="GO:0005829">
    <property type="term" value="C:cytosol"/>
    <property type="evidence" value="ECO:0007669"/>
    <property type="project" value="TreeGrafter"/>
</dbReference>
<reference evidence="5" key="1">
    <citation type="submission" date="2020-09" db="EMBL/GenBank/DDBJ databases">
        <title>Pelobacter alkaliphilus sp. nov., a novel anaerobic arsenate-reducing bacterium from terrestrial mud volcano.</title>
        <authorList>
            <person name="Khomyakova M.A."/>
            <person name="Merkel A.Y."/>
            <person name="Slobodkin A.I."/>
        </authorList>
    </citation>
    <scope>NUCLEOTIDE SEQUENCE</scope>
    <source>
        <strain evidence="5">M08fum</strain>
    </source>
</reference>
<dbReference type="Proteomes" id="UP000632828">
    <property type="component" value="Unassembled WGS sequence"/>
</dbReference>
<sequence>MGIKIIATNKKAYHDYYISDVFEAGLVLTGTEVKSIRAGKVNLKEAFCRIKDGEVYINNMNVAEYTHGNRENHDPTRMRKLLLHHAEIDKLIRMTEQKGLALIPTKIYFKNNYVKLEIGLGRGKKLHDKRETLKRKEADREMAKAVKQHTR</sequence>
<dbReference type="InterPro" id="IPR000037">
    <property type="entry name" value="SsrA-bd_prot"/>
</dbReference>
<accession>A0A8J6UQK4</accession>
<dbReference type="CDD" id="cd09294">
    <property type="entry name" value="SmpB"/>
    <property type="match status" value="1"/>
</dbReference>
<dbReference type="PROSITE" id="PS01317">
    <property type="entry name" value="SSRP"/>
    <property type="match status" value="1"/>
</dbReference>
<keyword evidence="1 3" id="KW-0963">Cytoplasm</keyword>
<evidence type="ECO:0000256" key="1">
    <source>
        <dbReference type="ARBA" id="ARBA00022490"/>
    </source>
</evidence>
<comment type="caution">
    <text evidence="5">The sequence shown here is derived from an EMBL/GenBank/DDBJ whole genome shotgun (WGS) entry which is preliminary data.</text>
</comment>
<dbReference type="NCBIfam" id="NF003843">
    <property type="entry name" value="PRK05422.1"/>
    <property type="match status" value="1"/>
</dbReference>
<dbReference type="InterPro" id="IPR023620">
    <property type="entry name" value="SmpB"/>
</dbReference>
<comment type="subcellular location">
    <subcellularLocation>
        <location evidence="3">Cytoplasm</location>
    </subcellularLocation>
    <text evidence="3">The tmRNA-SmpB complex associates with stalled 70S ribosomes.</text>
</comment>
<proteinExistence type="inferred from homology"/>
<gene>
    <name evidence="3 5" type="primary">smpB</name>
    <name evidence="5" type="ORF">ICT70_00290</name>
</gene>
<keyword evidence="2 3" id="KW-0694">RNA-binding</keyword>
<comment type="similarity">
    <text evidence="3">Belongs to the SmpB family.</text>
</comment>
<feature type="compositionally biased region" description="Basic and acidic residues" evidence="4">
    <location>
        <begin position="131"/>
        <end position="144"/>
    </location>
</feature>
<dbReference type="GO" id="GO:0003723">
    <property type="term" value="F:RNA binding"/>
    <property type="evidence" value="ECO:0007669"/>
    <property type="project" value="UniProtKB-UniRule"/>
</dbReference>
<dbReference type="HAMAP" id="MF_00023">
    <property type="entry name" value="SmpB"/>
    <property type="match status" value="1"/>
</dbReference>
<dbReference type="PANTHER" id="PTHR30308">
    <property type="entry name" value="TMRNA-BINDING COMPONENT OF TRANS-TRANSLATION TAGGING COMPLEX"/>
    <property type="match status" value="1"/>
</dbReference>
<dbReference type="GO" id="GO:0070930">
    <property type="term" value="P:trans-translation-dependent protein tagging"/>
    <property type="evidence" value="ECO:0007669"/>
    <property type="project" value="TreeGrafter"/>
</dbReference>
<dbReference type="Gene3D" id="2.40.280.10">
    <property type="match status" value="1"/>
</dbReference>
<evidence type="ECO:0000313" key="6">
    <source>
        <dbReference type="Proteomes" id="UP000632828"/>
    </source>
</evidence>
<dbReference type="GO" id="GO:0070929">
    <property type="term" value="P:trans-translation"/>
    <property type="evidence" value="ECO:0007669"/>
    <property type="project" value="UniProtKB-UniRule"/>
</dbReference>
<dbReference type="NCBIfam" id="TIGR00086">
    <property type="entry name" value="smpB"/>
    <property type="match status" value="1"/>
</dbReference>
<organism evidence="5 6">
    <name type="scientific">Pelovirga terrestris</name>
    <dbReference type="NCBI Taxonomy" id="2771352"/>
    <lineage>
        <taxon>Bacteria</taxon>
        <taxon>Pseudomonadati</taxon>
        <taxon>Thermodesulfobacteriota</taxon>
        <taxon>Desulfuromonadia</taxon>
        <taxon>Geobacterales</taxon>
        <taxon>Geobacteraceae</taxon>
        <taxon>Pelovirga</taxon>
    </lineage>
</organism>
<dbReference type="SUPFAM" id="SSF74982">
    <property type="entry name" value="Small protein B (SmpB)"/>
    <property type="match status" value="1"/>
</dbReference>
<keyword evidence="6" id="KW-1185">Reference proteome</keyword>
<dbReference type="RefSeq" id="WP_191153385.1">
    <property type="nucleotide sequence ID" value="NZ_JACWUN010000001.1"/>
</dbReference>
<protein>
    <recommendedName>
        <fullName evidence="3">SsrA-binding protein</fullName>
    </recommendedName>
    <alternativeName>
        <fullName evidence="3">Small protein B</fullName>
    </alternativeName>
</protein>
<dbReference type="InterPro" id="IPR020081">
    <property type="entry name" value="SsrA-bd_prot_CS"/>
</dbReference>
<dbReference type="AlphaFoldDB" id="A0A8J6UQK4"/>
<evidence type="ECO:0000256" key="4">
    <source>
        <dbReference type="SAM" id="MobiDB-lite"/>
    </source>
</evidence>
<dbReference type="Pfam" id="PF01668">
    <property type="entry name" value="SmpB"/>
    <property type="match status" value="1"/>
</dbReference>
<dbReference type="EMBL" id="JACWUN010000001">
    <property type="protein sequence ID" value="MBD1399106.1"/>
    <property type="molecule type" value="Genomic_DNA"/>
</dbReference>
<comment type="function">
    <text evidence="3">Required for rescue of stalled ribosomes mediated by trans-translation. Binds to transfer-messenger RNA (tmRNA), required for stable association of tmRNA with ribosomes. tmRNA and SmpB together mimic tRNA shape, replacing the anticodon stem-loop with SmpB. tmRNA is encoded by the ssrA gene; the 2 termini fold to resemble tRNA(Ala) and it encodes a 'tag peptide', a short internal open reading frame. During trans-translation Ala-aminoacylated tmRNA acts like a tRNA, entering the A-site of stalled ribosomes, displacing the stalled mRNA. The ribosome then switches to translate the ORF on the tmRNA; the nascent peptide is terminated with the 'tag peptide' encoded by the tmRNA and targeted for degradation. The ribosome is freed to recommence translation, which seems to be the essential function of trans-translation.</text>
</comment>
<evidence type="ECO:0000256" key="2">
    <source>
        <dbReference type="ARBA" id="ARBA00022884"/>
    </source>
</evidence>
<feature type="region of interest" description="Disordered" evidence="4">
    <location>
        <begin position="131"/>
        <end position="151"/>
    </location>
</feature>
<evidence type="ECO:0000313" key="5">
    <source>
        <dbReference type="EMBL" id="MBD1399106.1"/>
    </source>
</evidence>
<evidence type="ECO:0000256" key="3">
    <source>
        <dbReference type="HAMAP-Rule" id="MF_00023"/>
    </source>
</evidence>
<name>A0A8J6UQK4_9BACT</name>
<dbReference type="PANTHER" id="PTHR30308:SF2">
    <property type="entry name" value="SSRA-BINDING PROTEIN"/>
    <property type="match status" value="1"/>
</dbReference>